<dbReference type="GO" id="GO:0008270">
    <property type="term" value="F:zinc ion binding"/>
    <property type="evidence" value="ECO:0007669"/>
    <property type="project" value="UniProtKB-KW"/>
</dbReference>
<evidence type="ECO:0000313" key="6">
    <source>
        <dbReference type="EMBL" id="CAF1255035.1"/>
    </source>
</evidence>
<evidence type="ECO:0000256" key="1">
    <source>
        <dbReference type="ARBA" id="ARBA00022723"/>
    </source>
</evidence>
<dbReference type="InterPro" id="IPR013083">
    <property type="entry name" value="Znf_RING/FYVE/PHD"/>
</dbReference>
<evidence type="ECO:0000256" key="4">
    <source>
        <dbReference type="SAM" id="Phobius"/>
    </source>
</evidence>
<dbReference type="CDD" id="cd16495">
    <property type="entry name" value="RING_CH-C4HC3_MARCH"/>
    <property type="match status" value="1"/>
</dbReference>
<dbReference type="AlphaFoldDB" id="A0A815AD27"/>
<feature type="transmembrane region" description="Helical" evidence="4">
    <location>
        <begin position="137"/>
        <end position="156"/>
    </location>
</feature>
<dbReference type="Proteomes" id="UP000663829">
    <property type="component" value="Unassembled WGS sequence"/>
</dbReference>
<dbReference type="SMART" id="SM00744">
    <property type="entry name" value="RINGv"/>
    <property type="match status" value="1"/>
</dbReference>
<gene>
    <name evidence="6" type="ORF">GPM918_LOCUS26322</name>
    <name evidence="7" type="ORF">SRO942_LOCUS26446</name>
</gene>
<feature type="domain" description="RING-CH-type" evidence="5">
    <location>
        <begin position="8"/>
        <end position="72"/>
    </location>
</feature>
<accession>A0A815AD27</accession>
<comment type="caution">
    <text evidence="6">The sequence shown here is derived from an EMBL/GenBank/DDBJ whole genome shotgun (WGS) entry which is preliminary data.</text>
</comment>
<dbReference type="Proteomes" id="UP000681722">
    <property type="component" value="Unassembled WGS sequence"/>
</dbReference>
<dbReference type="EMBL" id="CAJOBC010016182">
    <property type="protein sequence ID" value="CAF4026775.1"/>
    <property type="molecule type" value="Genomic_DNA"/>
</dbReference>
<keyword evidence="4" id="KW-0472">Membrane</keyword>
<evidence type="ECO:0000256" key="3">
    <source>
        <dbReference type="ARBA" id="ARBA00022833"/>
    </source>
</evidence>
<feature type="transmembrane region" description="Helical" evidence="4">
    <location>
        <begin position="96"/>
        <end position="117"/>
    </location>
</feature>
<reference evidence="6" key="1">
    <citation type="submission" date="2021-02" db="EMBL/GenBank/DDBJ databases">
        <authorList>
            <person name="Nowell W R."/>
        </authorList>
    </citation>
    <scope>NUCLEOTIDE SEQUENCE</scope>
</reference>
<evidence type="ECO:0000313" key="7">
    <source>
        <dbReference type="EMBL" id="CAF4026775.1"/>
    </source>
</evidence>
<keyword evidence="8" id="KW-1185">Reference proteome</keyword>
<dbReference type="PANTHER" id="PTHR46347:SF1">
    <property type="entry name" value="RING_FYVE_PHD ZINC FINGER SUPERFAMILY PROTEIN"/>
    <property type="match status" value="1"/>
</dbReference>
<name>A0A815AD27_9BILA</name>
<organism evidence="6 8">
    <name type="scientific">Didymodactylos carnosus</name>
    <dbReference type="NCBI Taxonomy" id="1234261"/>
    <lineage>
        <taxon>Eukaryota</taxon>
        <taxon>Metazoa</taxon>
        <taxon>Spiralia</taxon>
        <taxon>Gnathifera</taxon>
        <taxon>Rotifera</taxon>
        <taxon>Eurotatoria</taxon>
        <taxon>Bdelloidea</taxon>
        <taxon>Philodinida</taxon>
        <taxon>Philodinidae</taxon>
        <taxon>Didymodactylos</taxon>
    </lineage>
</organism>
<protein>
    <recommendedName>
        <fullName evidence="5">RING-CH-type domain-containing protein</fullName>
    </recommendedName>
</protein>
<sequence length="554" mass="61708">MAAANITLPQIAVKLCRICYETDNENDLISPCLCSGSSAYVHRKCLDNWRSLNTNGKSFSFCNVCQFKYVIEPVIDDPTADRKRLLLYRFLVTRDITVIMLLVQLIIVGIAFLLQLIDKKEKHIKDLYPDSMKSFGVYYLSSFILCLALLGLFGLIGSCCGWLRNESSSDNTTCPNCACYGCYFVPVNCPDCDSGGGHGGPFLLVVVLIFAIIGVFVGVILTGIILRKIIKRHTNKLWLRQEAKKYIVKDFQGRRDELTSAQIHKPIAQSPSGTKIGKTQAVKSTTVKPSAPLQAVKSTTVKPSAPLQAVKSITIKPSAPVQVSSITTYDALDKFRSKFVITQAIYNDIILVLKDGWGEAQLKFWVRKHFKLVTIGELQVVYGIKSYNPVNTYEQLYTTIKEYHERVGHHGRDKTWKEVVFCTLLLKIDKVDRTNTTPKILPCKVISIQSSSDNMHTYRLCTTKCVLSSRYGVNDLIDLTKCKFSELRAIDSQTLPTQTFIQACKDYVSSGVNPIVEACACTSGCATKKCSCKAAKVPRGTKCHPAKKKHCSNK</sequence>
<keyword evidence="4" id="KW-1133">Transmembrane helix</keyword>
<keyword evidence="2" id="KW-0863">Zinc-finger</keyword>
<dbReference type="PROSITE" id="PS51292">
    <property type="entry name" value="ZF_RING_CH"/>
    <property type="match status" value="1"/>
</dbReference>
<evidence type="ECO:0000256" key="2">
    <source>
        <dbReference type="ARBA" id="ARBA00022771"/>
    </source>
</evidence>
<keyword evidence="1" id="KW-0479">Metal-binding</keyword>
<dbReference type="OrthoDB" id="273089at2759"/>
<dbReference type="Pfam" id="PF12906">
    <property type="entry name" value="RINGv"/>
    <property type="match status" value="1"/>
</dbReference>
<keyword evidence="3" id="KW-0862">Zinc</keyword>
<dbReference type="InterPro" id="IPR011016">
    <property type="entry name" value="Znf_RING-CH"/>
</dbReference>
<dbReference type="PANTHER" id="PTHR46347">
    <property type="entry name" value="RING/FYVE/PHD ZINC FINGER SUPERFAMILY PROTEIN"/>
    <property type="match status" value="1"/>
</dbReference>
<dbReference type="SUPFAM" id="SSF57850">
    <property type="entry name" value="RING/U-box"/>
    <property type="match status" value="1"/>
</dbReference>
<evidence type="ECO:0000313" key="8">
    <source>
        <dbReference type="Proteomes" id="UP000663829"/>
    </source>
</evidence>
<proteinExistence type="predicted"/>
<dbReference type="EMBL" id="CAJNOQ010010558">
    <property type="protein sequence ID" value="CAF1255035.1"/>
    <property type="molecule type" value="Genomic_DNA"/>
</dbReference>
<dbReference type="Gene3D" id="3.30.40.10">
    <property type="entry name" value="Zinc/RING finger domain, C3HC4 (zinc finger)"/>
    <property type="match status" value="1"/>
</dbReference>
<keyword evidence="4" id="KW-0812">Transmembrane</keyword>
<evidence type="ECO:0000259" key="5">
    <source>
        <dbReference type="PROSITE" id="PS51292"/>
    </source>
</evidence>
<feature type="transmembrane region" description="Helical" evidence="4">
    <location>
        <begin position="202"/>
        <end position="226"/>
    </location>
</feature>